<dbReference type="SUPFAM" id="SSF53613">
    <property type="entry name" value="Ribokinase-like"/>
    <property type="match status" value="1"/>
</dbReference>
<keyword evidence="5" id="KW-1185">Reference proteome</keyword>
<dbReference type="PANTHER" id="PTHR42774:SF3">
    <property type="entry name" value="KETOHEXOKINASE"/>
    <property type="match status" value="1"/>
</dbReference>
<dbReference type="AlphaFoldDB" id="A0A3N2DAT6"/>
<comment type="caution">
    <text evidence="4">The sequence shown here is derived from an EMBL/GenBank/DDBJ whole genome shotgun (WGS) entry which is preliminary data.</text>
</comment>
<evidence type="ECO:0000259" key="3">
    <source>
        <dbReference type="Pfam" id="PF00294"/>
    </source>
</evidence>
<dbReference type="RefSeq" id="WP_123738969.1">
    <property type="nucleotide sequence ID" value="NZ_RKHQ01000001.1"/>
</dbReference>
<dbReference type="Gene3D" id="3.40.1190.20">
    <property type="match status" value="1"/>
</dbReference>
<sequence>MTNVSGLPRGVFLGLATLDVLQYVEHPPGPNEKATSFEHALAAGGPATNAAVTFAALGGRAVLVTALATDPSGDLVRAELASRGVEVVELAPSPRVTPVSSITVATATGERSIVGSDAAGAPPVAVDDDALRRLLAEAEVLLLDGHYGDAAVEAARLANDLAVPVVLDVGRWKPAFDALVGLADHVVCSEAVRPPGFEGTDHAASIRRLAELGAGHVVVTRGGGEVLVRSSGAVETVEVPVPRVVAVDTLGAGDAFHGAYAHAVASAGRATDGSEPAASGASMSDELPRRAAAFAAGIAATRVQHRGPRAWLAHLTG</sequence>
<dbReference type="GO" id="GO:0016301">
    <property type="term" value="F:kinase activity"/>
    <property type="evidence" value="ECO:0007669"/>
    <property type="project" value="UniProtKB-KW"/>
</dbReference>
<reference evidence="4 5" key="1">
    <citation type="submission" date="2018-11" db="EMBL/GenBank/DDBJ databases">
        <title>Sequencing the genomes of 1000 actinobacteria strains.</title>
        <authorList>
            <person name="Klenk H.-P."/>
        </authorList>
    </citation>
    <scope>NUCLEOTIDE SEQUENCE [LARGE SCALE GENOMIC DNA]</scope>
    <source>
        <strain evidence="4 5">DSM 13521</strain>
    </source>
</reference>
<dbReference type="Pfam" id="PF00294">
    <property type="entry name" value="PfkB"/>
    <property type="match status" value="1"/>
</dbReference>
<evidence type="ECO:0000256" key="1">
    <source>
        <dbReference type="ARBA" id="ARBA00022679"/>
    </source>
</evidence>
<dbReference type="InterPro" id="IPR011611">
    <property type="entry name" value="PfkB_dom"/>
</dbReference>
<feature type="domain" description="Carbohydrate kinase PfkB" evidence="3">
    <location>
        <begin position="11"/>
        <end position="310"/>
    </location>
</feature>
<organism evidence="4 5">
    <name type="scientific">Salana multivorans</name>
    <dbReference type="NCBI Taxonomy" id="120377"/>
    <lineage>
        <taxon>Bacteria</taxon>
        <taxon>Bacillati</taxon>
        <taxon>Actinomycetota</taxon>
        <taxon>Actinomycetes</taxon>
        <taxon>Micrococcales</taxon>
        <taxon>Beutenbergiaceae</taxon>
        <taxon>Salana</taxon>
    </lineage>
</organism>
<dbReference type="PROSITE" id="PS00584">
    <property type="entry name" value="PFKB_KINASES_2"/>
    <property type="match status" value="1"/>
</dbReference>
<dbReference type="EMBL" id="RKHQ01000001">
    <property type="protein sequence ID" value="ROR96847.1"/>
    <property type="molecule type" value="Genomic_DNA"/>
</dbReference>
<gene>
    <name evidence="4" type="ORF">EDD28_1439</name>
</gene>
<evidence type="ECO:0000313" key="4">
    <source>
        <dbReference type="EMBL" id="ROR96847.1"/>
    </source>
</evidence>
<dbReference type="PANTHER" id="PTHR42774">
    <property type="entry name" value="PHOSPHOTRANSFERASE SYSTEM TRANSPORT PROTEIN"/>
    <property type="match status" value="1"/>
</dbReference>
<accession>A0A3N2DAT6</accession>
<evidence type="ECO:0000256" key="2">
    <source>
        <dbReference type="ARBA" id="ARBA00022777"/>
    </source>
</evidence>
<proteinExistence type="predicted"/>
<name>A0A3N2DAT6_9MICO</name>
<dbReference type="OrthoDB" id="9795789at2"/>
<protein>
    <submittedName>
        <fullName evidence="4">Sugar/nucleoside kinase (Ribokinase family)</fullName>
    </submittedName>
</protein>
<dbReference type="InterPro" id="IPR002173">
    <property type="entry name" value="Carboh/pur_kinase_PfkB_CS"/>
</dbReference>
<dbReference type="Proteomes" id="UP000275356">
    <property type="component" value="Unassembled WGS sequence"/>
</dbReference>
<dbReference type="InterPro" id="IPR029056">
    <property type="entry name" value="Ribokinase-like"/>
</dbReference>
<keyword evidence="1" id="KW-0808">Transferase</keyword>
<keyword evidence="2 4" id="KW-0418">Kinase</keyword>
<dbReference type="InterPro" id="IPR052562">
    <property type="entry name" value="Ketohexokinase-related"/>
</dbReference>
<evidence type="ECO:0000313" key="5">
    <source>
        <dbReference type="Proteomes" id="UP000275356"/>
    </source>
</evidence>